<gene>
    <name evidence="2" type="ORF">ACFS2C_08505</name>
</gene>
<dbReference type="RefSeq" id="WP_377385562.1">
    <property type="nucleotide sequence ID" value="NZ_JBHSAN010000006.1"/>
</dbReference>
<accession>A0ABW5W874</accession>
<feature type="compositionally biased region" description="Basic and acidic residues" evidence="1">
    <location>
        <begin position="234"/>
        <end position="248"/>
    </location>
</feature>
<dbReference type="Proteomes" id="UP001597478">
    <property type="component" value="Unassembled WGS sequence"/>
</dbReference>
<evidence type="ECO:0000313" key="2">
    <source>
        <dbReference type="EMBL" id="MFD2799431.1"/>
    </source>
</evidence>
<keyword evidence="3" id="KW-1185">Reference proteome</keyword>
<dbReference type="EMBL" id="JBHUOF010000007">
    <property type="protein sequence ID" value="MFD2799431.1"/>
    <property type="molecule type" value="Genomic_DNA"/>
</dbReference>
<keyword evidence="2" id="KW-0378">Hydrolase</keyword>
<protein>
    <submittedName>
        <fullName evidence="2">Alpha/beta fold hydrolase</fullName>
    </submittedName>
</protein>
<sequence length="254" mass="25606">MPTPTAVVLPGTGSDEVFVRSVFAGPLGALGIPLLAPPPAPGGAVVEGGLTVLDDLAREVGTPLLVGGISLGAHLATEWALRHPDRCAGVLAALPGWHGEPGDAPAAVAARASADLVEREGLDGALAAATAGVAPWLAAELTRAWRRHGDGLADGLRAAAAHPAPAPASLRTLDVPVGIAACVDDPVHPLAVARVWEGALPRVRLAETTLAAFGADRESLGHAAVDAWLRAGRRSPDDTDGTGERDPAGRVAPR</sequence>
<feature type="region of interest" description="Disordered" evidence="1">
    <location>
        <begin position="229"/>
        <end position="254"/>
    </location>
</feature>
<dbReference type="InterPro" id="IPR029058">
    <property type="entry name" value="AB_hydrolase_fold"/>
</dbReference>
<dbReference type="Gene3D" id="3.40.50.1820">
    <property type="entry name" value="alpha/beta hydrolase"/>
    <property type="match status" value="1"/>
</dbReference>
<proteinExistence type="predicted"/>
<dbReference type="SUPFAM" id="SSF53474">
    <property type="entry name" value="alpha/beta-Hydrolases"/>
    <property type="match status" value="1"/>
</dbReference>
<name>A0ABW5W874_9PSEU</name>
<organism evidence="2 3">
    <name type="scientific">Prauserella oleivorans</name>
    <dbReference type="NCBI Taxonomy" id="1478153"/>
    <lineage>
        <taxon>Bacteria</taxon>
        <taxon>Bacillati</taxon>
        <taxon>Actinomycetota</taxon>
        <taxon>Actinomycetes</taxon>
        <taxon>Pseudonocardiales</taxon>
        <taxon>Pseudonocardiaceae</taxon>
        <taxon>Prauserella</taxon>
    </lineage>
</organism>
<reference evidence="3" key="1">
    <citation type="journal article" date="2019" name="Int. J. Syst. Evol. Microbiol.">
        <title>The Global Catalogue of Microorganisms (GCM) 10K type strain sequencing project: providing services to taxonomists for standard genome sequencing and annotation.</title>
        <authorList>
            <consortium name="The Broad Institute Genomics Platform"/>
            <consortium name="The Broad Institute Genome Sequencing Center for Infectious Disease"/>
            <person name="Wu L."/>
            <person name="Ma J."/>
        </authorList>
    </citation>
    <scope>NUCLEOTIDE SEQUENCE [LARGE SCALE GENOMIC DNA]</scope>
    <source>
        <strain evidence="3">IBRC-M 10906</strain>
    </source>
</reference>
<evidence type="ECO:0000256" key="1">
    <source>
        <dbReference type="SAM" id="MobiDB-lite"/>
    </source>
</evidence>
<comment type="caution">
    <text evidence="2">The sequence shown here is derived from an EMBL/GenBank/DDBJ whole genome shotgun (WGS) entry which is preliminary data.</text>
</comment>
<dbReference type="GO" id="GO:0016787">
    <property type="term" value="F:hydrolase activity"/>
    <property type="evidence" value="ECO:0007669"/>
    <property type="project" value="UniProtKB-KW"/>
</dbReference>
<evidence type="ECO:0000313" key="3">
    <source>
        <dbReference type="Proteomes" id="UP001597478"/>
    </source>
</evidence>